<dbReference type="Gene3D" id="1.10.10.10">
    <property type="entry name" value="Winged helix-like DNA-binding domain superfamily/Winged helix DNA-binding domain"/>
    <property type="match status" value="1"/>
</dbReference>
<dbReference type="InterPro" id="IPR000847">
    <property type="entry name" value="LysR_HTH_N"/>
</dbReference>
<dbReference type="PROSITE" id="PS50931">
    <property type="entry name" value="HTH_LYSR"/>
    <property type="match status" value="1"/>
</dbReference>
<keyword evidence="2" id="KW-0805">Transcription regulation</keyword>
<accession>A0ABW1TZU1</accession>
<keyword evidence="7" id="KW-1185">Reference proteome</keyword>
<name>A0ABW1TZU1_9BURK</name>
<protein>
    <submittedName>
        <fullName evidence="6">LysR substrate-binding domain-containing protein</fullName>
    </submittedName>
</protein>
<evidence type="ECO:0000256" key="4">
    <source>
        <dbReference type="ARBA" id="ARBA00023163"/>
    </source>
</evidence>
<keyword evidence="4" id="KW-0804">Transcription</keyword>
<evidence type="ECO:0000313" key="7">
    <source>
        <dbReference type="Proteomes" id="UP001596270"/>
    </source>
</evidence>
<dbReference type="CDD" id="cd08417">
    <property type="entry name" value="PBP2_Nitroaromatics_like"/>
    <property type="match status" value="1"/>
</dbReference>
<keyword evidence="3" id="KW-0238">DNA-binding</keyword>
<organism evidence="6 7">
    <name type="scientific">Polaromonas aquatica</name>
    <dbReference type="NCBI Taxonomy" id="332657"/>
    <lineage>
        <taxon>Bacteria</taxon>
        <taxon>Pseudomonadati</taxon>
        <taxon>Pseudomonadota</taxon>
        <taxon>Betaproteobacteria</taxon>
        <taxon>Burkholderiales</taxon>
        <taxon>Comamonadaceae</taxon>
        <taxon>Polaromonas</taxon>
    </lineage>
</organism>
<evidence type="ECO:0000256" key="2">
    <source>
        <dbReference type="ARBA" id="ARBA00023015"/>
    </source>
</evidence>
<evidence type="ECO:0000259" key="5">
    <source>
        <dbReference type="PROSITE" id="PS50931"/>
    </source>
</evidence>
<dbReference type="InterPro" id="IPR005119">
    <property type="entry name" value="LysR_subst-bd"/>
</dbReference>
<dbReference type="InterPro" id="IPR036388">
    <property type="entry name" value="WH-like_DNA-bd_sf"/>
</dbReference>
<dbReference type="SUPFAM" id="SSF53850">
    <property type="entry name" value="Periplasmic binding protein-like II"/>
    <property type="match status" value="1"/>
</dbReference>
<dbReference type="InterPro" id="IPR036390">
    <property type="entry name" value="WH_DNA-bd_sf"/>
</dbReference>
<comment type="caution">
    <text evidence="6">The sequence shown here is derived from an EMBL/GenBank/DDBJ whole genome shotgun (WGS) entry which is preliminary data.</text>
</comment>
<dbReference type="Proteomes" id="UP001596270">
    <property type="component" value="Unassembled WGS sequence"/>
</dbReference>
<dbReference type="PANTHER" id="PTHR30118">
    <property type="entry name" value="HTH-TYPE TRANSCRIPTIONAL REGULATOR LEUO-RELATED"/>
    <property type="match status" value="1"/>
</dbReference>
<dbReference type="Pfam" id="PF03466">
    <property type="entry name" value="LysR_substrate"/>
    <property type="match status" value="1"/>
</dbReference>
<evidence type="ECO:0000256" key="3">
    <source>
        <dbReference type="ARBA" id="ARBA00023125"/>
    </source>
</evidence>
<dbReference type="InterPro" id="IPR050389">
    <property type="entry name" value="LysR-type_TF"/>
</dbReference>
<dbReference type="InterPro" id="IPR037402">
    <property type="entry name" value="YidZ_PBP2"/>
</dbReference>
<proteinExistence type="inferred from homology"/>
<dbReference type="Pfam" id="PF00126">
    <property type="entry name" value="HTH_1"/>
    <property type="match status" value="1"/>
</dbReference>
<evidence type="ECO:0000313" key="6">
    <source>
        <dbReference type="EMBL" id="MFC6282257.1"/>
    </source>
</evidence>
<dbReference type="SUPFAM" id="SSF46785">
    <property type="entry name" value="Winged helix' DNA-binding domain"/>
    <property type="match status" value="1"/>
</dbReference>
<dbReference type="PANTHER" id="PTHR30118:SF15">
    <property type="entry name" value="TRANSCRIPTIONAL REGULATORY PROTEIN"/>
    <property type="match status" value="1"/>
</dbReference>
<comment type="similarity">
    <text evidence="1">Belongs to the LysR transcriptional regulatory family.</text>
</comment>
<gene>
    <name evidence="6" type="ORF">ACFQND_13595</name>
</gene>
<evidence type="ECO:0000256" key="1">
    <source>
        <dbReference type="ARBA" id="ARBA00009437"/>
    </source>
</evidence>
<dbReference type="EMBL" id="JBHSRS010000073">
    <property type="protein sequence ID" value="MFC6282257.1"/>
    <property type="molecule type" value="Genomic_DNA"/>
</dbReference>
<reference evidence="7" key="1">
    <citation type="journal article" date="2019" name="Int. J. Syst. Evol. Microbiol.">
        <title>The Global Catalogue of Microorganisms (GCM) 10K type strain sequencing project: providing services to taxonomists for standard genome sequencing and annotation.</title>
        <authorList>
            <consortium name="The Broad Institute Genomics Platform"/>
            <consortium name="The Broad Institute Genome Sequencing Center for Infectious Disease"/>
            <person name="Wu L."/>
            <person name="Ma J."/>
        </authorList>
    </citation>
    <scope>NUCLEOTIDE SEQUENCE [LARGE SCALE GENOMIC DNA]</scope>
    <source>
        <strain evidence="7">CCUG 39402</strain>
    </source>
</reference>
<feature type="domain" description="HTH lysR-type" evidence="5">
    <location>
        <begin position="6"/>
        <end position="63"/>
    </location>
</feature>
<dbReference type="PRINTS" id="PR00039">
    <property type="entry name" value="HTHLYSR"/>
</dbReference>
<sequence length="305" mass="33407">MDLHRIDLNLLVVLEAVVSEASVSRAARRLHLSQPALSHALARLREAFGDAILVRNGRVMEATPRALAALPEVRSLLTQVGRLFSHGGRFDPATVERSIHIGASDYSAAAVLSRIATQIRSQAPSMRLRVFHAGRVDAPGMLRSGQLDLAFGVFNNLTGDLGTAPLQDEPYLCGVARDLKLRRAMTEREYLDADHLNVLVQGDTLGLIDEALAQRGLARRIVLTVPHFAVAPSLLAGTPMVLTAPAGLLRSEAVKPLVKTFKPPVELPPFRTQMAWSLRREEDEGLRWLRECIVKKMRSSTTADV</sequence>
<dbReference type="RefSeq" id="WP_371436729.1">
    <property type="nucleotide sequence ID" value="NZ_JBHSRS010000073.1"/>
</dbReference>
<dbReference type="Gene3D" id="3.40.190.10">
    <property type="entry name" value="Periplasmic binding protein-like II"/>
    <property type="match status" value="2"/>
</dbReference>